<feature type="domain" description="Glycosyltransferase family 28 N-terminal" evidence="11">
    <location>
        <begin position="4"/>
        <end position="141"/>
    </location>
</feature>
<dbReference type="GO" id="GO:0051301">
    <property type="term" value="P:cell division"/>
    <property type="evidence" value="ECO:0007669"/>
    <property type="project" value="UniProtKB-KW"/>
</dbReference>
<evidence type="ECO:0000256" key="3">
    <source>
        <dbReference type="ARBA" id="ARBA00022676"/>
    </source>
</evidence>
<dbReference type="GO" id="GO:0005975">
    <property type="term" value="P:carbohydrate metabolic process"/>
    <property type="evidence" value="ECO:0007669"/>
    <property type="project" value="InterPro"/>
</dbReference>
<evidence type="ECO:0000256" key="2">
    <source>
        <dbReference type="ARBA" id="ARBA00022618"/>
    </source>
</evidence>
<dbReference type="GO" id="GO:0051991">
    <property type="term" value="F:UDP-N-acetyl-D-glucosamine:N-acetylmuramoyl-L-alanyl-D-glutamyl-meso-2,6-diaminopimelyl-D-alanyl-D-alanine-diphosphoundecaprenol 4-beta-N-acetylglucosaminlytransferase activity"/>
    <property type="evidence" value="ECO:0007669"/>
    <property type="project" value="RHEA"/>
</dbReference>
<evidence type="ECO:0000256" key="10">
    <source>
        <dbReference type="HAMAP-Rule" id="MF_00033"/>
    </source>
</evidence>
<keyword evidence="1 10" id="KW-1003">Cell membrane</keyword>
<dbReference type="NCBIfam" id="TIGR01133">
    <property type="entry name" value="murG"/>
    <property type="match status" value="1"/>
</dbReference>
<keyword evidence="5 10" id="KW-0133">Cell shape</keyword>
<organism evidence="13 14">
    <name type="scientific">Oxobacter pfennigii</name>
    <dbReference type="NCBI Taxonomy" id="36849"/>
    <lineage>
        <taxon>Bacteria</taxon>
        <taxon>Bacillati</taxon>
        <taxon>Bacillota</taxon>
        <taxon>Clostridia</taxon>
        <taxon>Eubacteriales</taxon>
        <taxon>Clostridiaceae</taxon>
        <taxon>Oxobacter</taxon>
    </lineage>
</organism>
<name>A0A0P8WVK3_9CLOT</name>
<dbReference type="Gene3D" id="3.40.50.2000">
    <property type="entry name" value="Glycogen Phosphorylase B"/>
    <property type="match status" value="2"/>
</dbReference>
<evidence type="ECO:0000256" key="8">
    <source>
        <dbReference type="ARBA" id="ARBA00023306"/>
    </source>
</evidence>
<comment type="catalytic activity">
    <reaction evidence="10">
        <text>di-trans,octa-cis-undecaprenyl diphospho-N-acetyl-alpha-D-muramoyl-L-alanyl-D-glutamyl-meso-2,6-diaminopimeloyl-D-alanyl-D-alanine + UDP-N-acetyl-alpha-D-glucosamine = di-trans,octa-cis-undecaprenyl diphospho-[N-acetyl-alpha-D-glucosaminyl-(1-&gt;4)]-N-acetyl-alpha-D-muramoyl-L-alanyl-D-glutamyl-meso-2,6-diaminopimeloyl-D-alanyl-D-alanine + UDP + H(+)</text>
        <dbReference type="Rhea" id="RHEA:31227"/>
        <dbReference type="ChEBI" id="CHEBI:15378"/>
        <dbReference type="ChEBI" id="CHEBI:57705"/>
        <dbReference type="ChEBI" id="CHEBI:58223"/>
        <dbReference type="ChEBI" id="CHEBI:61387"/>
        <dbReference type="ChEBI" id="CHEBI:61388"/>
        <dbReference type="EC" id="2.4.1.227"/>
    </reaction>
</comment>
<feature type="binding site" evidence="10">
    <location>
        <position position="194"/>
    </location>
    <ligand>
        <name>UDP-N-acetyl-alpha-D-glucosamine</name>
        <dbReference type="ChEBI" id="CHEBI:57705"/>
    </ligand>
</feature>
<dbReference type="STRING" id="36849.OXPF_40560"/>
<dbReference type="SUPFAM" id="SSF53756">
    <property type="entry name" value="UDP-Glycosyltransferase/glycogen phosphorylase"/>
    <property type="match status" value="1"/>
</dbReference>
<reference evidence="13 14" key="1">
    <citation type="submission" date="2015-09" db="EMBL/GenBank/DDBJ databases">
        <title>Genome sequence of Oxobacter pfennigii DSM 3222.</title>
        <authorList>
            <person name="Poehlein A."/>
            <person name="Bengelsdorf F.R."/>
            <person name="Schiel-Bengelsdorf B."/>
            <person name="Duerre P."/>
            <person name="Daniel R."/>
        </authorList>
    </citation>
    <scope>NUCLEOTIDE SEQUENCE [LARGE SCALE GENOMIC DNA]</scope>
    <source>
        <strain evidence="13 14">DSM 3222</strain>
    </source>
</reference>
<keyword evidence="6 10" id="KW-0573">Peptidoglycan synthesis</keyword>
<dbReference type="HAMAP" id="MF_00033">
    <property type="entry name" value="MurG"/>
    <property type="match status" value="1"/>
</dbReference>
<keyword evidence="2 10" id="KW-0132">Cell division</keyword>
<feature type="binding site" evidence="10">
    <location>
        <position position="289"/>
    </location>
    <ligand>
        <name>UDP-N-acetyl-alpha-D-glucosamine</name>
        <dbReference type="ChEBI" id="CHEBI:57705"/>
    </ligand>
</feature>
<evidence type="ECO:0000256" key="5">
    <source>
        <dbReference type="ARBA" id="ARBA00022960"/>
    </source>
</evidence>
<dbReference type="InterPro" id="IPR007235">
    <property type="entry name" value="Glyco_trans_28_C"/>
</dbReference>
<evidence type="ECO:0000259" key="12">
    <source>
        <dbReference type="Pfam" id="PF04101"/>
    </source>
</evidence>
<dbReference type="UniPathway" id="UPA00219"/>
<comment type="caution">
    <text evidence="13">The sequence shown here is derived from an EMBL/GenBank/DDBJ whole genome shotgun (WGS) entry which is preliminary data.</text>
</comment>
<protein>
    <recommendedName>
        <fullName evidence="10">UDP-N-acetylglucosamine--N-acetylmuramyl-(pentapeptide) pyrophosphoryl-undecaprenol N-acetylglucosamine transferase</fullName>
        <ecNumber evidence="10">2.4.1.227</ecNumber>
    </recommendedName>
    <alternativeName>
        <fullName evidence="10">Undecaprenyl-PP-MurNAc-pentapeptide-UDPGlcNAc GlcNAc transferase</fullName>
    </alternativeName>
</protein>
<feature type="binding site" evidence="10">
    <location>
        <begin position="11"/>
        <end position="13"/>
    </location>
    <ligand>
        <name>UDP-N-acetyl-alpha-D-glucosamine</name>
        <dbReference type="ChEBI" id="CHEBI:57705"/>
    </ligand>
</feature>
<proteinExistence type="inferred from homology"/>
<gene>
    <name evidence="10 13" type="primary">murG</name>
    <name evidence="13" type="ORF">OXPF_40560</name>
</gene>
<dbReference type="GO" id="GO:0071555">
    <property type="term" value="P:cell wall organization"/>
    <property type="evidence" value="ECO:0007669"/>
    <property type="project" value="UniProtKB-KW"/>
</dbReference>
<evidence type="ECO:0000256" key="9">
    <source>
        <dbReference type="ARBA" id="ARBA00023316"/>
    </source>
</evidence>
<comment type="caution">
    <text evidence="10">Lacks conserved residue(s) required for the propagation of feature annotation.</text>
</comment>
<dbReference type="GO" id="GO:0005886">
    <property type="term" value="C:plasma membrane"/>
    <property type="evidence" value="ECO:0007669"/>
    <property type="project" value="UniProtKB-SubCell"/>
</dbReference>
<keyword evidence="9 10" id="KW-0961">Cell wall biogenesis/degradation</keyword>
<evidence type="ECO:0000313" key="14">
    <source>
        <dbReference type="Proteomes" id="UP000050326"/>
    </source>
</evidence>
<comment type="subcellular location">
    <subcellularLocation>
        <location evidence="10">Cell membrane</location>
        <topology evidence="10">Peripheral membrane protein</topology>
        <orientation evidence="10">Cytoplasmic side</orientation>
    </subcellularLocation>
</comment>
<evidence type="ECO:0000256" key="1">
    <source>
        <dbReference type="ARBA" id="ARBA00022475"/>
    </source>
</evidence>
<dbReference type="AlphaFoldDB" id="A0A0P8WVK3"/>
<keyword evidence="7 10" id="KW-0472">Membrane</keyword>
<dbReference type="EC" id="2.4.1.227" evidence="10"/>
<dbReference type="Proteomes" id="UP000050326">
    <property type="component" value="Unassembled WGS sequence"/>
</dbReference>
<feature type="domain" description="Glycosyl transferase family 28 C-terminal" evidence="12">
    <location>
        <begin position="187"/>
        <end position="337"/>
    </location>
</feature>
<dbReference type="RefSeq" id="WP_054877000.1">
    <property type="nucleotide sequence ID" value="NZ_LKET01000068.1"/>
</dbReference>
<dbReference type="Pfam" id="PF04101">
    <property type="entry name" value="Glyco_tran_28_C"/>
    <property type="match status" value="1"/>
</dbReference>
<dbReference type="GO" id="GO:0050511">
    <property type="term" value="F:undecaprenyldiphospho-muramoylpentapeptide beta-N-acetylglucosaminyltransferase activity"/>
    <property type="evidence" value="ECO:0007669"/>
    <property type="project" value="UniProtKB-UniRule"/>
</dbReference>
<keyword evidence="3 10" id="KW-0328">Glycosyltransferase</keyword>
<dbReference type="GO" id="GO:0009252">
    <property type="term" value="P:peptidoglycan biosynthetic process"/>
    <property type="evidence" value="ECO:0007669"/>
    <property type="project" value="UniProtKB-UniRule"/>
</dbReference>
<keyword evidence="8 10" id="KW-0131">Cell cycle</keyword>
<evidence type="ECO:0000313" key="13">
    <source>
        <dbReference type="EMBL" id="KPU42271.1"/>
    </source>
</evidence>
<sequence length="358" mass="39920">MKKIVLTGGGSAGHVTPNLALISQLKKEGWEIHYIGTEDGIEKSIISKVDVTYHSIHAGKLRRYLSLENITDPFRVVKGMLEAFSIIKKLTPNVIFSKGGFVTVPVVLAGWMNRIPVIIHESDMTPGLANKLSSPFATAICTNFPEAAKNLPKNKAFYTGTPIRRELLMGDFDKGLNITDFVKDKPVIMVMGGSLGSKNLNRIIREILPKLLEDFQVVHICGKGNVDTSLKALKGYKQFEYVNEEQPHIFKIANVVVSRAGANSISEFLVLKLPNILIPLSTKASRGDQILNAKSFEKQGFSKMLIEEEIDGKKLYDNIIEIYKNRKIYIDNMGKEKVPDGTTEIMKLIRKYEEQPSA</sequence>
<dbReference type="InterPro" id="IPR004276">
    <property type="entry name" value="GlycoTrans_28_N"/>
</dbReference>
<keyword evidence="4 10" id="KW-0808">Transferase</keyword>
<dbReference type="Pfam" id="PF03033">
    <property type="entry name" value="Glyco_transf_28"/>
    <property type="match status" value="1"/>
</dbReference>
<dbReference type="CDD" id="cd03785">
    <property type="entry name" value="GT28_MurG"/>
    <property type="match status" value="1"/>
</dbReference>
<comment type="similarity">
    <text evidence="10">Belongs to the glycosyltransferase 28 family. MurG subfamily.</text>
</comment>
<comment type="pathway">
    <text evidence="10">Cell wall biogenesis; peptidoglycan biosynthesis.</text>
</comment>
<dbReference type="NCBIfam" id="NF009102">
    <property type="entry name" value="PRK12446.1"/>
    <property type="match status" value="1"/>
</dbReference>
<dbReference type="PANTHER" id="PTHR21015">
    <property type="entry name" value="UDP-N-ACETYLGLUCOSAMINE--N-ACETYLMURAMYL-(PENTAPEPTIDE) PYROPHOSPHORYL-UNDECAPRENOL N-ACETYLGLUCOSAMINE TRANSFERASE 1"/>
    <property type="match status" value="1"/>
</dbReference>
<dbReference type="PANTHER" id="PTHR21015:SF27">
    <property type="entry name" value="UDP-N-ACETYLGLUCOSAMINE--N-ACETYLMURAMYL-(PENTAPEPTIDE) PYROPHOSPHORYL-UNDECAPRENOL N-ACETYLGLUCOSAMINE TRANSFERASE"/>
    <property type="match status" value="1"/>
</dbReference>
<dbReference type="EMBL" id="LKET01000068">
    <property type="protein sequence ID" value="KPU42271.1"/>
    <property type="molecule type" value="Genomic_DNA"/>
</dbReference>
<evidence type="ECO:0000259" key="11">
    <source>
        <dbReference type="Pfam" id="PF03033"/>
    </source>
</evidence>
<dbReference type="OrthoDB" id="9808936at2"/>
<evidence type="ECO:0000256" key="6">
    <source>
        <dbReference type="ARBA" id="ARBA00022984"/>
    </source>
</evidence>
<dbReference type="GO" id="GO:0008360">
    <property type="term" value="P:regulation of cell shape"/>
    <property type="evidence" value="ECO:0007669"/>
    <property type="project" value="UniProtKB-KW"/>
</dbReference>
<dbReference type="InterPro" id="IPR006009">
    <property type="entry name" value="GlcNAc_MurG"/>
</dbReference>
<dbReference type="PATRIC" id="fig|36849.3.peg.4287"/>
<accession>A0A0P8WVK3</accession>
<evidence type="ECO:0000256" key="7">
    <source>
        <dbReference type="ARBA" id="ARBA00023136"/>
    </source>
</evidence>
<feature type="binding site" evidence="10">
    <location>
        <position position="164"/>
    </location>
    <ligand>
        <name>UDP-N-acetyl-alpha-D-glucosamine</name>
        <dbReference type="ChEBI" id="CHEBI:57705"/>
    </ligand>
</feature>
<comment type="function">
    <text evidence="10">Cell wall formation. Catalyzes the transfer of a GlcNAc subunit on undecaprenyl-pyrophosphoryl-MurNAc-pentapeptide (lipid intermediate I) to form undecaprenyl-pyrophosphoryl-MurNAc-(pentapeptide)GlcNAc (lipid intermediate II).</text>
</comment>
<keyword evidence="14" id="KW-1185">Reference proteome</keyword>
<evidence type="ECO:0000256" key="4">
    <source>
        <dbReference type="ARBA" id="ARBA00022679"/>
    </source>
</evidence>